<reference evidence="2" key="2">
    <citation type="submission" date="2020-03" db="EMBL/GenBank/DDBJ databases">
        <authorList>
            <person name="Fu F.-F."/>
            <person name="Chen J."/>
        </authorList>
    </citation>
    <scope>NUCLEOTIDE SEQUENCE</scope>
    <source>
        <strain evidence="2">Lc1</strain>
    </source>
</reference>
<dbReference type="Pfam" id="PF03446">
    <property type="entry name" value="NAD_binding_2"/>
    <property type="match status" value="1"/>
</dbReference>
<dbReference type="InterPro" id="IPR036291">
    <property type="entry name" value="NAD(P)-bd_dom_sf"/>
</dbReference>
<feature type="domain" description="6-phosphogluconate dehydrogenase NADP-binding" evidence="1">
    <location>
        <begin position="6"/>
        <end position="161"/>
    </location>
</feature>
<gene>
    <name evidence="2" type="ORF">GCG54_00013391</name>
</gene>
<dbReference type="PANTHER" id="PTHR43060">
    <property type="entry name" value="3-HYDROXYISOBUTYRATE DEHYDROGENASE-LIKE 1, MITOCHONDRIAL-RELATED"/>
    <property type="match status" value="1"/>
</dbReference>
<evidence type="ECO:0000259" key="1">
    <source>
        <dbReference type="Pfam" id="PF03446"/>
    </source>
</evidence>
<keyword evidence="3" id="KW-1185">Reference proteome</keyword>
<dbReference type="RefSeq" id="XP_045262442.1">
    <property type="nucleotide sequence ID" value="XM_045413246.1"/>
</dbReference>
<dbReference type="InterPro" id="IPR006115">
    <property type="entry name" value="6PGDH_NADP-bd"/>
</dbReference>
<evidence type="ECO:0000313" key="3">
    <source>
        <dbReference type="Proteomes" id="UP000613401"/>
    </source>
</evidence>
<evidence type="ECO:0000313" key="2">
    <source>
        <dbReference type="EMBL" id="KAF3803283.1"/>
    </source>
</evidence>
<reference evidence="2" key="1">
    <citation type="journal article" date="2020" name="Phytopathology">
        <title>Genome sequence and comparative analysis of Colletotrichum gloeosporioides isolated from Liriodendron leaves.</title>
        <authorList>
            <person name="Fu F.F."/>
            <person name="Hao Z."/>
            <person name="Wang P."/>
            <person name="Lu Y."/>
            <person name="Xue L.J."/>
            <person name="Wei G."/>
            <person name="Tian Y."/>
            <person name="Baishi H."/>
            <person name="Xu H."/>
            <person name="Shi J."/>
            <person name="Cheng T."/>
            <person name="Wang G."/>
            <person name="Yi Y."/>
            <person name="Chen J."/>
        </authorList>
    </citation>
    <scope>NUCLEOTIDE SEQUENCE</scope>
    <source>
        <strain evidence="2">Lc1</strain>
    </source>
</reference>
<comment type="caution">
    <text evidence="2">The sequence shown here is derived from an EMBL/GenBank/DDBJ whole genome shotgun (WGS) entry which is preliminary data.</text>
</comment>
<dbReference type="Gene3D" id="1.10.1040.10">
    <property type="entry name" value="N-(1-d-carboxylethyl)-l-norvaline Dehydrogenase, domain 2"/>
    <property type="match status" value="1"/>
</dbReference>
<dbReference type="GO" id="GO:0050661">
    <property type="term" value="F:NADP binding"/>
    <property type="evidence" value="ECO:0007669"/>
    <property type="project" value="InterPro"/>
</dbReference>
<name>A0A8H4FIA6_COLGL</name>
<proteinExistence type="predicted"/>
<dbReference type="Gene3D" id="3.40.50.720">
    <property type="entry name" value="NAD(P)-binding Rossmann-like Domain"/>
    <property type="match status" value="1"/>
</dbReference>
<accession>A0A8H4FIA6</accession>
<organism evidence="2 3">
    <name type="scientific">Colletotrichum gloeosporioides</name>
    <name type="common">Anthracnose fungus</name>
    <name type="synonym">Glomerella cingulata</name>
    <dbReference type="NCBI Taxonomy" id="474922"/>
    <lineage>
        <taxon>Eukaryota</taxon>
        <taxon>Fungi</taxon>
        <taxon>Dikarya</taxon>
        <taxon>Ascomycota</taxon>
        <taxon>Pezizomycotina</taxon>
        <taxon>Sordariomycetes</taxon>
        <taxon>Hypocreomycetidae</taxon>
        <taxon>Glomerellales</taxon>
        <taxon>Glomerellaceae</taxon>
        <taxon>Colletotrichum</taxon>
        <taxon>Colletotrichum gloeosporioides species complex</taxon>
    </lineage>
</organism>
<sequence length="304" mass="33221">MINADVSIVGVGNIGAAMVSAWLDSGLKVTMWNRNINRPKIAKLVERGATFEPNINEAMRCSDKIVLCVSTYDDIDEVLSPILPLKGTERSITVINITTGTSKQARDMETRLKSNGIAKYFDGAIMVTPELIGTMHSSMFFSGENEAEFESISGILRPLGSSHYVAQDSGAASLWDIAALAAMYGMYSGAIVALNVLKRQRLDDVATESPSTEIPMKKIVLPLLSTLLPHLVNLSRALDKEDWDENFGNPVSMQLKGLQTILTTLGEEKVNADGLELFYRMMQRVVQDKGENAGLAIMGTYLLE</sequence>
<dbReference type="PANTHER" id="PTHR43060:SF15">
    <property type="entry name" value="3-HYDROXYISOBUTYRATE DEHYDROGENASE-LIKE 1, MITOCHONDRIAL-RELATED"/>
    <property type="match status" value="1"/>
</dbReference>
<dbReference type="InterPro" id="IPR013328">
    <property type="entry name" value="6PGD_dom2"/>
</dbReference>
<dbReference type="GeneID" id="69020507"/>
<dbReference type="AlphaFoldDB" id="A0A8H4FIA6"/>
<dbReference type="EMBL" id="WVTB01000055">
    <property type="protein sequence ID" value="KAF3803283.1"/>
    <property type="molecule type" value="Genomic_DNA"/>
</dbReference>
<dbReference type="Proteomes" id="UP000613401">
    <property type="component" value="Unassembled WGS sequence"/>
</dbReference>
<dbReference type="SUPFAM" id="SSF51735">
    <property type="entry name" value="NAD(P)-binding Rossmann-fold domains"/>
    <property type="match status" value="1"/>
</dbReference>
<protein>
    <submittedName>
        <fullName evidence="2">NADPH-dependent reductive aminase</fullName>
    </submittedName>
</protein>